<feature type="binding site" evidence="2">
    <location>
        <position position="223"/>
    </location>
    <ligand>
        <name>substrate</name>
    </ligand>
</feature>
<feature type="binding site" evidence="2">
    <location>
        <begin position="145"/>
        <end position="148"/>
    </location>
    <ligand>
        <name>phosphate</name>
        <dbReference type="ChEBI" id="CHEBI:43474"/>
    </ligand>
</feature>
<dbReference type="GO" id="GO:0009166">
    <property type="term" value="P:nucleotide catabolic process"/>
    <property type="evidence" value="ECO:0007669"/>
    <property type="project" value="InterPro"/>
</dbReference>
<dbReference type="AlphaFoldDB" id="A0A914ENG2"/>
<dbReference type="Gene3D" id="3.40.50.1580">
    <property type="entry name" value="Nucleoside phosphorylase domain"/>
    <property type="match status" value="1"/>
</dbReference>
<feature type="binding site" evidence="2">
    <location>
        <position position="225"/>
    </location>
    <ligand>
        <name>substrate</name>
    </ligand>
</feature>
<reference evidence="5" key="1">
    <citation type="submission" date="2022-11" db="UniProtKB">
        <authorList>
            <consortium name="WormBaseParasite"/>
        </authorList>
    </citation>
    <scope>IDENTIFICATION</scope>
</reference>
<evidence type="ECO:0000256" key="2">
    <source>
        <dbReference type="PIRSR" id="PIRSR610059-50"/>
    </source>
</evidence>
<dbReference type="GO" id="GO:0005829">
    <property type="term" value="C:cytosol"/>
    <property type="evidence" value="ECO:0007669"/>
    <property type="project" value="TreeGrafter"/>
</dbReference>
<dbReference type="Proteomes" id="UP000887540">
    <property type="component" value="Unplaced"/>
</dbReference>
<evidence type="ECO:0000259" key="3">
    <source>
        <dbReference type="Pfam" id="PF01048"/>
    </source>
</evidence>
<proteinExistence type="inferred from homology"/>
<comment type="similarity">
    <text evidence="1">Belongs to the PNP/UDP phosphorylase family.</text>
</comment>
<dbReference type="SUPFAM" id="SSF53167">
    <property type="entry name" value="Purine and uridine phosphorylases"/>
    <property type="match status" value="1"/>
</dbReference>
<dbReference type="InterPro" id="IPR000845">
    <property type="entry name" value="Nucleoside_phosphorylase_d"/>
</dbReference>
<name>A0A914ENG2_9BILA</name>
<dbReference type="WBParaSite" id="ACRNAN_scaffold9264.g12850.t1">
    <property type="protein sequence ID" value="ACRNAN_scaffold9264.g12850.t1"/>
    <property type="gene ID" value="ACRNAN_scaffold9264.g12850"/>
</dbReference>
<accession>A0A914ENG2</accession>
<feature type="domain" description="Nucleoside phosphorylase" evidence="3">
    <location>
        <begin position="66"/>
        <end position="310"/>
    </location>
</feature>
<dbReference type="GO" id="GO:0006218">
    <property type="term" value="P:uridine catabolic process"/>
    <property type="evidence" value="ECO:0007669"/>
    <property type="project" value="TreeGrafter"/>
</dbReference>
<organism evidence="4 5">
    <name type="scientific">Acrobeloides nanus</name>
    <dbReference type="NCBI Taxonomy" id="290746"/>
    <lineage>
        <taxon>Eukaryota</taxon>
        <taxon>Metazoa</taxon>
        <taxon>Ecdysozoa</taxon>
        <taxon>Nematoda</taxon>
        <taxon>Chromadorea</taxon>
        <taxon>Rhabditida</taxon>
        <taxon>Tylenchina</taxon>
        <taxon>Cephalobomorpha</taxon>
        <taxon>Cephaloboidea</taxon>
        <taxon>Cephalobidae</taxon>
        <taxon>Acrobeloides</taxon>
    </lineage>
</organism>
<dbReference type="NCBIfam" id="TIGR01719">
    <property type="entry name" value="euk_UDPppase"/>
    <property type="match status" value="1"/>
</dbReference>
<protein>
    <submittedName>
        <fullName evidence="5">Nucleoside phosphorylase domain-containing protein</fullName>
    </submittedName>
</protein>
<dbReference type="Pfam" id="PF01048">
    <property type="entry name" value="PNP_UDP_1"/>
    <property type="match status" value="1"/>
</dbReference>
<dbReference type="InterPro" id="IPR010059">
    <property type="entry name" value="Uridine_phosphorylase_euk"/>
</dbReference>
<dbReference type="PANTHER" id="PTHR43691">
    <property type="entry name" value="URIDINE PHOSPHORYLASE"/>
    <property type="match status" value="1"/>
</dbReference>
<evidence type="ECO:0000313" key="5">
    <source>
        <dbReference type="WBParaSite" id="ACRNAN_scaffold9264.g12850.t1"/>
    </source>
</evidence>
<keyword evidence="4" id="KW-1185">Reference proteome</keyword>
<evidence type="ECO:0000313" key="4">
    <source>
        <dbReference type="Proteomes" id="UP000887540"/>
    </source>
</evidence>
<dbReference type="GO" id="GO:0004850">
    <property type="term" value="F:uridine phosphorylase activity"/>
    <property type="evidence" value="ECO:0007669"/>
    <property type="project" value="InterPro"/>
</dbReference>
<dbReference type="PANTHER" id="PTHR43691:SF11">
    <property type="entry name" value="FI09636P-RELATED"/>
    <property type="match status" value="1"/>
</dbReference>
<sequence>MPAQYDEIMNGASNGATNVMLQNGSTDHIVKVNNPYLQGQEDDFLYHFGISKNEAGGLKECFGDVKFVCTGGSPSRLKMYAELFHNDSGLPLSENLSRSDRFCMYKTGPILWINHGMGVPSMSIMLVETIKLLHYADAKDVCFVRIGTSGGIGVAPGTVIVSNGAINGLLEQKHIQFIKGNIVKRDAILDKTLCNDLYETASQLGIPVDRGLTLCADDFYEGQMRLDGAFCEYSSDDKFDFLRKLHSIGVRNFEMESTGFASMTHRAGVRGAIICVALLNRLNGDQVSIDKSCYHEYEMRPFRIISAYLRSLLTENING</sequence>
<dbReference type="CDD" id="cd17763">
    <property type="entry name" value="UP_hUPP-like"/>
    <property type="match status" value="1"/>
</dbReference>
<evidence type="ECO:0000256" key="1">
    <source>
        <dbReference type="ARBA" id="ARBA00010456"/>
    </source>
</evidence>
<feature type="binding site" evidence="2">
    <location>
        <position position="101"/>
    </location>
    <ligand>
        <name>phosphate</name>
        <dbReference type="ChEBI" id="CHEBI:43474"/>
    </ligand>
</feature>
<dbReference type="InterPro" id="IPR035994">
    <property type="entry name" value="Nucleoside_phosphorylase_sf"/>
</dbReference>